<keyword evidence="2" id="KW-0596">Phosphopantetheine</keyword>
<dbReference type="InterPro" id="IPR009081">
    <property type="entry name" value="PP-bd_ACP"/>
</dbReference>
<evidence type="ECO:0000256" key="6">
    <source>
        <dbReference type="SAM" id="MobiDB-lite"/>
    </source>
</evidence>
<proteinExistence type="inferred from homology"/>
<dbReference type="Gene3D" id="1.10.1200.10">
    <property type="entry name" value="ACP-like"/>
    <property type="match status" value="5"/>
</dbReference>
<dbReference type="InterPro" id="IPR020806">
    <property type="entry name" value="PKS_PP-bd"/>
</dbReference>
<dbReference type="SUPFAM" id="SSF52777">
    <property type="entry name" value="CoA-dependent acyltransferases"/>
    <property type="match status" value="12"/>
</dbReference>
<dbReference type="SMART" id="SM01294">
    <property type="entry name" value="PKS_PP_betabranch"/>
    <property type="match status" value="1"/>
</dbReference>
<evidence type="ECO:0000256" key="2">
    <source>
        <dbReference type="ARBA" id="ARBA00022450"/>
    </source>
</evidence>
<dbReference type="GO" id="GO:0010106">
    <property type="term" value="P:cellular response to iron ion starvation"/>
    <property type="evidence" value="ECO:0007669"/>
    <property type="project" value="UniProtKB-ARBA"/>
</dbReference>
<dbReference type="InterPro" id="IPR023213">
    <property type="entry name" value="CAT-like_dom_sf"/>
</dbReference>
<dbReference type="SUPFAM" id="SSF56801">
    <property type="entry name" value="Acetyl-CoA synthetase-like"/>
    <property type="match status" value="3"/>
</dbReference>
<dbReference type="InterPro" id="IPR001242">
    <property type="entry name" value="Condensation_dom"/>
</dbReference>
<dbReference type="GO" id="GO:0005737">
    <property type="term" value="C:cytoplasm"/>
    <property type="evidence" value="ECO:0007669"/>
    <property type="project" value="TreeGrafter"/>
</dbReference>
<keyword evidence="4" id="KW-0436">Ligase</keyword>
<comment type="similarity">
    <text evidence="5">Belongs to the NRP synthetase family.</text>
</comment>
<dbReference type="CDD" id="cd05918">
    <property type="entry name" value="A_NRPS_SidN3_like"/>
    <property type="match status" value="3"/>
</dbReference>
<feature type="domain" description="Carrier" evidence="7">
    <location>
        <begin position="525"/>
        <end position="599"/>
    </location>
</feature>
<comment type="caution">
    <text evidence="8">The sequence shown here is derived from an EMBL/GenBank/DDBJ whole genome shotgun (WGS) entry which is preliminary data.</text>
</comment>
<feature type="domain" description="Carrier" evidence="7">
    <location>
        <begin position="2109"/>
        <end position="2182"/>
    </location>
</feature>
<dbReference type="SMART" id="SM00823">
    <property type="entry name" value="PKS_PP"/>
    <property type="match status" value="5"/>
</dbReference>
<protein>
    <recommendedName>
        <fullName evidence="7">Carrier domain-containing protein</fullName>
    </recommendedName>
</protein>
<evidence type="ECO:0000256" key="5">
    <source>
        <dbReference type="ARBA" id="ARBA00029454"/>
    </source>
</evidence>
<dbReference type="NCBIfam" id="NF003417">
    <property type="entry name" value="PRK04813.1"/>
    <property type="match status" value="3"/>
</dbReference>
<dbReference type="Gene3D" id="3.40.50.12780">
    <property type="entry name" value="N-terminal domain of ligase-like"/>
    <property type="match status" value="3"/>
</dbReference>
<dbReference type="InterPro" id="IPR010071">
    <property type="entry name" value="AA_adenyl_dom"/>
</dbReference>
<evidence type="ECO:0000256" key="1">
    <source>
        <dbReference type="ARBA" id="ARBA00004924"/>
    </source>
</evidence>
<feature type="domain" description="Carrier" evidence="7">
    <location>
        <begin position="1559"/>
        <end position="1636"/>
    </location>
</feature>
<evidence type="ECO:0000313" key="8">
    <source>
        <dbReference type="EMBL" id="KAF4507328.1"/>
    </source>
</evidence>
<sequence>MQHCALSILNPYPTKLSGPDRLHHLVTPPCHLNALEYLSRSQRTSYTYRQLHDAADAIARHISDARRRAGRDGTDFIVPVLIPQSPLLYMSLLAILKAGGAFCPLNSDAPRERFEFILKDVLADVVLVSSALASRLPDSGTGVNIIQVDQVSNDLYHGPCEHREPSPDDLAYVMYTSGSTGTPKGVAVSHAAATQALLAHDRHIPVFSRFLQFAAPTFDVSVFEIFFPLFRGATLIAARRDDMLDDLPSVLRQMDVDACELTPTVAGSLLRSRRNAPSLKLLLTIGEMLSTPVVHEFAGSQTKASMLWAMYGPTEATIHCTLQAALSSDSTTSNIGVPLDTVSCFVIEPCSPSHDRGSFKILPQGEAGELVVGGHQLARGYLNRAEQTAATFISSPYGRLYRTGDRARLNADGKLECLGRLADGQVKLRGQRIELGEIEQATLSTPGCHGAVAAVVDSNLVVFCAVDQTVTEDAIVMHCKKWLPLFMVPGEVIMLAEFPRLPSGKIDTRRLKLGYGEQKLADQDNDTSLEEDAGIIHVVSLTLGRKVNRRTNLASAGVDSLSAIRLASALRLSGFVTTASELLKLKTVSDLCFTIRNRSLSRSADLEPLNVSLRADLGQLLAQNPELRLQEEHVEDVLPCTPLQSAMLAETVRDSRLYSNEMELRAAPGLTPDDVIDAIRQVVQGNEILRTGFAQWRGGFVAILYKGLGTTETLQKVREFRHGLAFAKTTDFLRPLRFQVRADTDGTGLRLLVQAHHSVYDGWSMDVILSDLSALLCRAPLSPRPQFREVLRYHARDKRAADDLARKFWSEHLLGRSMSPFPRLTARSSAPSEIKTTRQKLKVLPDQVREVSNHTATSTQVPFQASLILLWSGITGEKDVTLGSVTSGRTIPVDRIEDVASNRAIMEHCALPLSDIKKLAELQPSESLYDVLFVYQESLEAKTESVRMFTKVAHMDRLETKLLFEIEPDESGYHVQVTYHSSWFPPGLIECLIEQFQGILLLLLHDPESRIQPGVESTMLRQSIHNESKQSFPGAPDLAVQFEATVAKFPRAPALCFTGSSGTATVQTASTSYQELNENANQVAHYLASCDVAVGDVLAIIMQKSPIFYTSVLGIVKAGCAYLPILPTTPEARVREILKQGRIKHCLVHGDSPTLLSDDVRFHEMESGKLVSYSKENRGIAADPSRLAYVIYTSGTMGSPKGVAVTQKNIVSNIALLHSTYPAPKSAQPRLLQACSQAFDVSVFEIFFAWHAGMCLCAAVNDDMFEDLENSIRRLEVTHLSLTPTVASLIEPANVPDVEFLVTAGESMTLSVLDRWDDRLWQGYGPSETTNICSVKRMKRGDTISHLGWALPNTSTFVMRPGSLETVPTGWVGEFCFGGDQVAMGYLNDSGLTSEKFLNHPKFGRIYRSGDVGRMLPDGSLMIIGRLDDQIKLRGQRIEAGKINSVITSASPAVAAVTMIAQRGQGASDQLVSFFVPPGAEAEFGPMEIDQEALRQLFATLSSRVPSYMVPSYLVPVSLIPVGPSGKVDRRRLQACFESLARDHLEAAAFTTQSADDETNWTTGESIIADVLAHSTKVSRADIGRWTPFAALGVDSISAIDVARMLNSRMGTLIPISAILQSPTVAQLAKYAEANDGRPTRPRSRDSSAFTATFADEVRASLGRDSEDIEDIFPCTPLQESMLSQGTRSYCNKILLRLQVGAEDMRAFWDDVSQRHGILRTCFVTTRRAAHPIAQVVLRNWKVSWRSFNVNEPSLAGATQEHLRCLPEPLDSGQPPISCALIRYKGTIFFSLICHHAVYDGVAMENLWREIEALANGRTLPPPVAYKPFIQQVIGLPEDTDAFWAEQFRDFQPSILFTRLAGADIDQCKHTTSLGVPLRDVQKSLRSLGVSLLSVCQAAWATLISMACGCSDIAFGNVINGRTVDLAGLDRLIAPCFNTIPLRVDLSRTSQNMDIVRWFQDLNARMLQYQFTSLRQVQRIAKCHSRALFDTLLLLQQPLKDMDESVWTLEEDSGDMDVPLVCEVIPCPNLDSIVVNVHYDIGIVSGDTATALADTFKRVFKRLIDLPFASPDSKSTLREMLQLGIADLVPRPVKSDGGDLQQSEIEVWSYPEKVVRQILSELSGVPEERITRHTNIFRLGLDSINAIQVASMLKRKGYELSTSDVIQYSNCAKLAPRLVGVPRDDVAPKPSVEFLHRYAVEVSAQISSAMPPDLGERAEAVLPAAPIQAAMLAAFIQSQGRNYLNMLTYRIDDDAHVDKVLRAWKVLYYRHPMLRTGFIPVNHNESPFAMVRHKSDSIQAPIEYIDGEVSRTFELQKWQDESRCLFLQCPHLPHWKVVVVDYGHQVLMSLAIHHALYDASSLGAIFGGLSRFIHDGDEPTFPSVQPALAEILARSRDEKSEAQRFWEMQADKVVVNKFPSLTPLREEDAGLATHETVSSISFKMLSEAAGKCGTSIQAAVQCAWARVLASYLGESSVVFGVTMHGRTTEATQVAPFPCITTVPVVATNVSSNRELMREMMGYNVELHKHQFSPLNQIQKWLGHSASPVFDTLLVYQRESLESVEGPWTLIKDEPMVEYAVSLEVEPTSAENLCLRITFAKNVLPEEQACLLVQQFDATLQHLICEPDDNEHGLCVKRPDLFAVTPAVSPVLPAPVQLLHEFVEHMSATKPDSTALEFATDFDSKSARRRWSYRELDLMGNRVANLLRETTKVGDIVAIHFHKCPEAYFSILGILKAGCSFVALDPHAPSARKEFILRDSCAKGLVTDVQSTLDFDVSTDILRIGEESLKQCPAQRPALDQDRLTPALTCYCLYTSGTTGTPKGCEISHENAVQAMMAFQELFRGHWEHDSRWLQFAALHFDVSVLEQYWSWSVGITVVAAPRDLILDDLTGAINRLGVTHIDLTPSLARLTHPDEMPGLCKGVFITGGEQLRQEILDKWGPKAVIYNAYGPTEATIGVTMYQRVPVNGRPSNIGKQFTNVGSYVLHPETEMPVLRGAVGELCVSGKLVGKGYLNRPELTEERFPTLAEFGERVYRTGDLVRILHDGCFEFLGRADDQVKLRGQRLEIGEINHAIRTGVPEVQNVATLLVPREASGKDVLVSFFVGKQHGGSLDLSIIRDTDGLGAKARAACLERLPTYMVPTCYLRLPYIPLSANNKVEAKELKALFEQLSPEQLMKLSAATAASQDSSLDKRALGEIIRVVSEFSKVPVDAIDSSTSIFDLGVDSITGLRLSMLLRSHGFQAASPAMLLRRPIIADMVQALTRNANTRPQGNAVREARQVMQACHHRHLALVCRELSLGPDKIEYIAPCSSLQQGLIFKALKEEGAGAYFNSFELRLNDNASLERVRRSWTRLVDLHAILRSVFVNTPDGHVQVALKQPKNPWRELMVRAEDEANDGMGTEMRSWVDGNRHHIVNPLELILVHGPGFQRVFIHIFHALYDGNSLGLMSQYASALYHDEEPLSGPPFVEALAYGPLQRHDHCRQFWMKHLHGWEPSPLSTLPKHPGEPRTVTATRNMSLGRLEDLRSLQNVTLQSVVLALWAAVLQKHLADKMTIGVVVAGRSVDVVDVERTIGPLFNTVPLFVKTTRGHTWASMIHETYTFSTSILPFQHVPLKSIQKWCSKGRSLFDNLFAFQVERPSPAGEDPPWFIEDGPSHADYPLAFEATLTLGGELRVSAVAQSHFADVAMLEDMLDRFEHEAETARGEDLVKPLSGDEDLRDSKAGTLEDGGDVEETGAQFNWTDQAVLVREEVATLAGVPAEEVTATTTLLQLGLDSIDTMKLSTRLKRRAIVMSASHILGCQSIARMVEQMELGGHDCAHSAQHSDQLQEMKRKLDAQVEKAGIDSATVESVLPPTALQEAMVAGMVQSGFQWYFNHDILEVAEWVDLERLSQAWQELVEASPILRAGFFEVDDADLDMAYCQVIFREPALRIKTVVLSDISDVSQITLEATQLALEGKALRNLLQLTFSVLGHQRFAVLSMAHALYDGWSLDLMYRDLEAAYTGHIEPRGPLDPFISRTLASRTADAHEFWASHLAGLRPTLLARKGMPTEAASVSSNRPLRREITSKKTLSEVKQFCRNKSISLQALCAASWAMVVADQVGALDVVFGAMLSGRDGEGDEDVMFPTMNTVAMRCILHGSVSGFLQYLEESMAEVRSFQAFPLRKAHAAAKLRSSDVFDSLFLLSRSAESDDISRQMLRSIGGESAVEYPVCIEAEPAGDELVWRIACHAQLFSSEETEALITKTDGMIQFMLENDSADVLSFDGEDVSICGMPAVAIEEASPASGGVEAVAAGLPDEHHCWNEKGIAIRHVLSQVSQVPVEAITPRSNLYQLGLDSISAIKVSMLLRKSGIHIKPRDLVRLPSIHDIASTANSDKGFEKSVSWAAAEWTPPSDMDTRRLLREGGLRQESVDKILPATPMQVYMLTAWQNSAGSVFFPEFCHRVNGAVEVSQVGAAWQRLTEETPILRTVFIATGSRDLPWLQVVVNKGHAPSCRFSQPLARLSTTRDELDQGLVLRLRIHHALYDGFSLPAITSRLSELLNGGIGGEQQGFSRWARYCITPCLLEVRRRRQMFWTAYLGEGTASPETPWAESTERGSYLEAGAIDDMTQLRVTASRSGISLQSLVLAGLATCLSRRDARGSGESMILGIYLANRTAGEGDSPPATYPTLNIAPLKVQLGRNRNLMTLARAIQDDIHSMSSDGRAEVGLWEILDWTGIKVDYFVNFLADLPDERADADSHQAAVTLTPVEGPGDGSATEAQDTPLEQPWGQRNAVRDAFPSSVDVEASVRDRRLAMGVFGRVSDEWAAGLIADTAALLGQLGV</sequence>
<dbReference type="InterPro" id="IPR045851">
    <property type="entry name" value="AMP-bd_C_sf"/>
</dbReference>
<dbReference type="Gene3D" id="3.30.300.30">
    <property type="match status" value="3"/>
</dbReference>
<feature type="domain" description="Carrier" evidence="7">
    <location>
        <begin position="3192"/>
        <end position="3266"/>
    </location>
</feature>
<dbReference type="FunFam" id="3.30.300.30:FF:000033">
    <property type="entry name" value="Nonribosomal siderophore peptide synthase SidC"/>
    <property type="match status" value="1"/>
</dbReference>
<dbReference type="InterPro" id="IPR006162">
    <property type="entry name" value="Ppantetheine_attach_site"/>
</dbReference>
<dbReference type="Pfam" id="PF00501">
    <property type="entry name" value="AMP-binding"/>
    <property type="match status" value="3"/>
</dbReference>
<name>A0A8H4LXD8_9HYPO</name>
<gene>
    <name evidence="8" type="ORF">G6O67_005978</name>
</gene>
<dbReference type="Proteomes" id="UP000557566">
    <property type="component" value="Unassembled WGS sequence"/>
</dbReference>
<dbReference type="PROSITE" id="PS50075">
    <property type="entry name" value="CARRIER"/>
    <property type="match status" value="6"/>
</dbReference>
<evidence type="ECO:0000256" key="4">
    <source>
        <dbReference type="ARBA" id="ARBA00022598"/>
    </source>
</evidence>
<dbReference type="PANTHER" id="PTHR45527:SF1">
    <property type="entry name" value="FATTY ACID SYNTHASE"/>
    <property type="match status" value="1"/>
</dbReference>
<dbReference type="InterPro" id="IPR036736">
    <property type="entry name" value="ACP-like_sf"/>
</dbReference>
<dbReference type="PROSITE" id="PS00012">
    <property type="entry name" value="PHOSPHOPANTETHEINE"/>
    <property type="match status" value="6"/>
</dbReference>
<dbReference type="InterPro" id="IPR042099">
    <property type="entry name" value="ANL_N_sf"/>
</dbReference>
<dbReference type="InterPro" id="IPR000873">
    <property type="entry name" value="AMP-dep_synth/lig_dom"/>
</dbReference>
<dbReference type="OrthoDB" id="416786at2759"/>
<evidence type="ECO:0000259" key="7">
    <source>
        <dbReference type="PROSITE" id="PS50075"/>
    </source>
</evidence>
<organism evidence="8 9">
    <name type="scientific">Ophiocordyceps sinensis</name>
    <dbReference type="NCBI Taxonomy" id="72228"/>
    <lineage>
        <taxon>Eukaryota</taxon>
        <taxon>Fungi</taxon>
        <taxon>Dikarya</taxon>
        <taxon>Ascomycota</taxon>
        <taxon>Pezizomycotina</taxon>
        <taxon>Sordariomycetes</taxon>
        <taxon>Hypocreomycetidae</taxon>
        <taxon>Hypocreales</taxon>
        <taxon>Ophiocordycipitaceae</taxon>
        <taxon>Ophiocordyceps</taxon>
    </lineage>
</organism>
<dbReference type="Gene3D" id="3.30.559.30">
    <property type="entry name" value="Nonribosomal peptide synthetase, condensation domain"/>
    <property type="match status" value="7"/>
</dbReference>
<dbReference type="NCBIfam" id="TIGR01733">
    <property type="entry name" value="AA-adenyl-dom"/>
    <property type="match status" value="3"/>
</dbReference>
<comment type="pathway">
    <text evidence="1">Siderophore biosynthesis.</text>
</comment>
<dbReference type="PANTHER" id="PTHR45527">
    <property type="entry name" value="NONRIBOSOMAL PEPTIDE SYNTHETASE"/>
    <property type="match status" value="1"/>
</dbReference>
<keyword evidence="3" id="KW-0597">Phosphoprotein</keyword>
<dbReference type="GO" id="GO:0043041">
    <property type="term" value="P:amino acid activation for nonribosomal peptide biosynthetic process"/>
    <property type="evidence" value="ECO:0007669"/>
    <property type="project" value="TreeGrafter"/>
</dbReference>
<dbReference type="PROSITE" id="PS00455">
    <property type="entry name" value="AMP_BINDING"/>
    <property type="match status" value="1"/>
</dbReference>
<keyword evidence="9" id="KW-1185">Reference proteome</keyword>
<feature type="region of interest" description="Disordered" evidence="6">
    <location>
        <begin position="4747"/>
        <end position="4769"/>
    </location>
</feature>
<dbReference type="EMBL" id="JAAVMX010000006">
    <property type="protein sequence ID" value="KAF4507328.1"/>
    <property type="molecule type" value="Genomic_DNA"/>
</dbReference>
<reference evidence="8 9" key="1">
    <citation type="journal article" date="2020" name="Genome Biol. Evol.">
        <title>A new high-quality draft genome assembly of the Chinese cordyceps Ophiocordyceps sinensis.</title>
        <authorList>
            <person name="Shu R."/>
            <person name="Zhang J."/>
            <person name="Meng Q."/>
            <person name="Zhang H."/>
            <person name="Zhou G."/>
            <person name="Li M."/>
            <person name="Wu P."/>
            <person name="Zhao Y."/>
            <person name="Chen C."/>
            <person name="Qin Q."/>
        </authorList>
    </citation>
    <scope>NUCLEOTIDE SEQUENCE [LARGE SCALE GENOMIC DNA]</scope>
    <source>
        <strain evidence="8 9">IOZ07</strain>
    </source>
</reference>
<dbReference type="GO" id="GO:0016874">
    <property type="term" value="F:ligase activity"/>
    <property type="evidence" value="ECO:0007669"/>
    <property type="project" value="UniProtKB-KW"/>
</dbReference>
<feature type="domain" description="Carrier" evidence="7">
    <location>
        <begin position="3742"/>
        <end position="3815"/>
    </location>
</feature>
<dbReference type="SUPFAM" id="SSF47336">
    <property type="entry name" value="ACP-like"/>
    <property type="match status" value="5"/>
</dbReference>
<evidence type="ECO:0000313" key="9">
    <source>
        <dbReference type="Proteomes" id="UP000557566"/>
    </source>
</evidence>
<accession>A0A8H4LXD8</accession>
<feature type="region of interest" description="Disordered" evidence="6">
    <location>
        <begin position="3710"/>
        <end position="3733"/>
    </location>
</feature>
<dbReference type="Pfam" id="PF00668">
    <property type="entry name" value="Condensation"/>
    <property type="match status" value="5"/>
</dbReference>
<feature type="domain" description="Carrier" evidence="7">
    <location>
        <begin position="4301"/>
        <end position="4377"/>
    </location>
</feature>
<dbReference type="GO" id="GO:0031169">
    <property type="term" value="P:ferrichrome biosynthetic process"/>
    <property type="evidence" value="ECO:0007669"/>
    <property type="project" value="UniProtKB-ARBA"/>
</dbReference>
<evidence type="ECO:0000256" key="3">
    <source>
        <dbReference type="ARBA" id="ARBA00022553"/>
    </source>
</evidence>
<dbReference type="FunFam" id="3.40.50.12780:FF:000024">
    <property type="entry name" value="Nonribosomal siderophore peptide synthase SidC"/>
    <property type="match status" value="2"/>
</dbReference>
<dbReference type="InterPro" id="IPR020845">
    <property type="entry name" value="AMP-binding_CS"/>
</dbReference>
<dbReference type="Gene3D" id="3.30.559.10">
    <property type="entry name" value="Chloramphenicol acetyltransferase-like domain"/>
    <property type="match status" value="6"/>
</dbReference>
<dbReference type="Pfam" id="PF00550">
    <property type="entry name" value="PP-binding"/>
    <property type="match status" value="6"/>
</dbReference>
<dbReference type="GO" id="GO:0031177">
    <property type="term" value="F:phosphopantetheine binding"/>
    <property type="evidence" value="ECO:0007669"/>
    <property type="project" value="InterPro"/>
</dbReference>
<dbReference type="FunFam" id="3.30.300.30:FF:000015">
    <property type="entry name" value="Nonribosomal peptide synthase SidD"/>
    <property type="match status" value="1"/>
</dbReference>